<evidence type="ECO:0000313" key="1">
    <source>
        <dbReference type="EMBL" id="EXK49723.1"/>
    </source>
</evidence>
<dbReference type="VEuPathDB" id="FungiDB:FOMG_02208"/>
<dbReference type="HOGENOM" id="CLU_1272350_0_0_1"/>
<dbReference type="AlphaFoldDB" id="X0BA55"/>
<dbReference type="OrthoDB" id="3549294at2759"/>
<name>X0BA55_FUSOX</name>
<organism evidence="1">
    <name type="scientific">Fusarium oxysporum f. sp. melonis 26406</name>
    <dbReference type="NCBI Taxonomy" id="1089452"/>
    <lineage>
        <taxon>Eukaryota</taxon>
        <taxon>Fungi</taxon>
        <taxon>Dikarya</taxon>
        <taxon>Ascomycota</taxon>
        <taxon>Pezizomycotina</taxon>
        <taxon>Sordariomycetes</taxon>
        <taxon>Hypocreomycetidae</taxon>
        <taxon>Hypocreales</taxon>
        <taxon>Nectriaceae</taxon>
        <taxon>Fusarium</taxon>
        <taxon>Fusarium oxysporum species complex</taxon>
    </lineage>
</organism>
<sequence length="217" mass="24187">MVCGRYKFMSPWSSTLESLPAIRLFSASRSKAPSHQCCTSLETAVQYISDYYTLHSAHDQNCVTFAIALMLPLAYYDRISILLPVPRMCTAPSRIRSSAESIEEPIYGRDIRQFDRLLTLSCNPHRVKSILGSIFYEPSVLCNTCGQWLQGTATVLQSGLIQNLDILTRTFSLRSPHLSSLWLGAIIAGFHRSFLEAPEDSSDSTGSIFMKRLGLAP</sequence>
<proteinExistence type="predicted"/>
<reference evidence="1" key="2">
    <citation type="submission" date="2012-05" db="EMBL/GenBank/DDBJ databases">
        <title>Annotation of the Genome Sequence of Fusarium oxysporum f. sp. melonis 26406.</title>
        <authorList>
            <consortium name="The Broad Institute Genomics Platform"/>
            <person name="Ma L.-J."/>
            <person name="Corby-Kistler H."/>
            <person name="Broz K."/>
            <person name="Gale L.R."/>
            <person name="Jonkers W."/>
            <person name="O'Donnell K."/>
            <person name="Ploetz R."/>
            <person name="Steinberg C."/>
            <person name="Schwartz D.C."/>
            <person name="VanEtten H."/>
            <person name="Zhou S."/>
            <person name="Young S.K."/>
            <person name="Zeng Q."/>
            <person name="Gargeya S."/>
            <person name="Fitzgerald M."/>
            <person name="Abouelleil A."/>
            <person name="Alvarado L."/>
            <person name="Chapman S.B."/>
            <person name="Gainer-Dewar J."/>
            <person name="Goldberg J."/>
            <person name="Griggs A."/>
            <person name="Gujja S."/>
            <person name="Hansen M."/>
            <person name="Howarth C."/>
            <person name="Imamovic A."/>
            <person name="Ireland A."/>
            <person name="Larimer J."/>
            <person name="McCowan C."/>
            <person name="Murphy C."/>
            <person name="Pearson M."/>
            <person name="Poon T.W."/>
            <person name="Priest M."/>
            <person name="Roberts A."/>
            <person name="Saif S."/>
            <person name="Shea T."/>
            <person name="Sykes S."/>
            <person name="Wortman J."/>
            <person name="Nusbaum C."/>
            <person name="Birren B."/>
        </authorList>
    </citation>
    <scope>NUCLEOTIDE SEQUENCE</scope>
    <source>
        <strain evidence="1">26406</strain>
    </source>
</reference>
<protein>
    <submittedName>
        <fullName evidence="1">Uncharacterized protein</fullName>
    </submittedName>
</protein>
<dbReference type="EMBL" id="JH659329">
    <property type="protein sequence ID" value="EXK49723.1"/>
    <property type="molecule type" value="Genomic_DNA"/>
</dbReference>
<gene>
    <name evidence="1" type="ORF">FOMG_02208</name>
</gene>
<dbReference type="Proteomes" id="UP000030703">
    <property type="component" value="Unassembled WGS sequence"/>
</dbReference>
<accession>X0BA55</accession>
<reference evidence="1" key="1">
    <citation type="submission" date="2012-04" db="EMBL/GenBank/DDBJ databases">
        <title>The Genome Sequence of Fusarium oxysporum melonis.</title>
        <authorList>
            <consortium name="The Broad Institute Genome Sequencing Platform"/>
            <person name="Ma L.-J."/>
            <person name="Gale L.R."/>
            <person name="Schwartz D.C."/>
            <person name="Zhou S."/>
            <person name="Corby-Kistler H."/>
            <person name="Young S.K."/>
            <person name="Zeng Q."/>
            <person name="Gargeya S."/>
            <person name="Fitzgerald M."/>
            <person name="Haas B."/>
            <person name="Abouelleil A."/>
            <person name="Alvarado L."/>
            <person name="Arachchi H.M."/>
            <person name="Berlin A."/>
            <person name="Brown A."/>
            <person name="Chapman S.B."/>
            <person name="Chen Z."/>
            <person name="Dunbar C."/>
            <person name="Freedman E."/>
            <person name="Gearin G."/>
            <person name="Goldberg J."/>
            <person name="Griggs A."/>
            <person name="Gujja S."/>
            <person name="Heiman D."/>
            <person name="Howarth C."/>
            <person name="Larson L."/>
            <person name="Lui A."/>
            <person name="MacDonald P.J.P."/>
            <person name="Montmayeur A."/>
            <person name="Murphy C."/>
            <person name="Neiman D."/>
            <person name="Pearson M."/>
            <person name="Priest M."/>
            <person name="Roberts A."/>
            <person name="Saif S."/>
            <person name="Shea T."/>
            <person name="Shenoy N."/>
            <person name="Sisk P."/>
            <person name="Stolte C."/>
            <person name="Sykes S."/>
            <person name="Wortman J."/>
            <person name="Nusbaum C."/>
            <person name="Birren B."/>
        </authorList>
    </citation>
    <scope>NUCLEOTIDE SEQUENCE</scope>
    <source>
        <strain evidence="1">26406</strain>
    </source>
</reference>